<sequence length="141" mass="16504">MSYRDNVMSGISHVGNKSCQAIVVGQSVGLQKKFYHDDAPTEKETRHVQVEGLIRHLFDDHSLCWNDVCWIKDNLELQLQNPTLKDCTQLEIENFRNIFTTIFRVPFGQGLVTTLHTSHNETFNRKILKYLDKRIDYWASY</sequence>
<dbReference type="VEuPathDB" id="FungiDB:RhiirA1_399965"/>
<evidence type="ECO:0000313" key="2">
    <source>
        <dbReference type="Proteomes" id="UP000233469"/>
    </source>
</evidence>
<comment type="caution">
    <text evidence="1">The sequence shown here is derived from an EMBL/GenBank/DDBJ whole genome shotgun (WGS) entry which is preliminary data.</text>
</comment>
<evidence type="ECO:0000313" key="1">
    <source>
        <dbReference type="EMBL" id="PKK43265.1"/>
    </source>
</evidence>
<accession>A0A2N1L1J6</accession>
<name>A0A2N1L1J6_9GLOM</name>
<organism evidence="1 2">
    <name type="scientific">Rhizophagus irregularis</name>
    <dbReference type="NCBI Taxonomy" id="588596"/>
    <lineage>
        <taxon>Eukaryota</taxon>
        <taxon>Fungi</taxon>
        <taxon>Fungi incertae sedis</taxon>
        <taxon>Mucoromycota</taxon>
        <taxon>Glomeromycotina</taxon>
        <taxon>Glomeromycetes</taxon>
        <taxon>Glomerales</taxon>
        <taxon>Glomeraceae</taxon>
        <taxon>Rhizophagus</taxon>
    </lineage>
</organism>
<gene>
    <name evidence="1" type="ORF">RhiirC2_804314</name>
</gene>
<dbReference type="Proteomes" id="UP000233469">
    <property type="component" value="Unassembled WGS sequence"/>
</dbReference>
<reference evidence="1 2" key="1">
    <citation type="submission" date="2016-04" db="EMBL/GenBank/DDBJ databases">
        <title>Genome analyses suggest a sexual origin of heterokaryosis in a supposedly ancient asexual fungus.</title>
        <authorList>
            <person name="Ropars J."/>
            <person name="Sedzielewska K."/>
            <person name="Noel J."/>
            <person name="Charron P."/>
            <person name="Farinelli L."/>
            <person name="Marton T."/>
            <person name="Kruger M."/>
            <person name="Pelin A."/>
            <person name="Brachmann A."/>
            <person name="Corradi N."/>
        </authorList>
    </citation>
    <scope>NUCLEOTIDE SEQUENCE [LARGE SCALE GENOMIC DNA]</scope>
    <source>
        <strain evidence="1 2">C2</strain>
    </source>
</reference>
<proteinExistence type="predicted"/>
<reference evidence="1 2" key="2">
    <citation type="submission" date="2017-10" db="EMBL/GenBank/DDBJ databases">
        <title>Extensive intraspecific genome diversity in a model arbuscular mycorrhizal fungus.</title>
        <authorList>
            <person name="Chen E.C.H."/>
            <person name="Morin E."/>
            <person name="Baudet D."/>
            <person name="Noel J."/>
            <person name="Ndikumana S."/>
            <person name="Charron P."/>
            <person name="St-Onge C."/>
            <person name="Giorgi J."/>
            <person name="Grigoriev I.V."/>
            <person name="Roux C."/>
            <person name="Martin F.M."/>
            <person name="Corradi N."/>
        </authorList>
    </citation>
    <scope>NUCLEOTIDE SEQUENCE [LARGE SCALE GENOMIC DNA]</scope>
    <source>
        <strain evidence="1 2">C2</strain>
    </source>
</reference>
<feature type="non-terminal residue" evidence="1">
    <location>
        <position position="141"/>
    </location>
</feature>
<dbReference type="EMBL" id="LLXL01009352">
    <property type="protein sequence ID" value="PKK43265.1"/>
    <property type="molecule type" value="Genomic_DNA"/>
</dbReference>
<dbReference type="AlphaFoldDB" id="A0A2N1L1J6"/>
<protein>
    <submittedName>
        <fullName evidence="1">Uncharacterized protein</fullName>
    </submittedName>
</protein>